<comment type="caution">
    <text evidence="1">The sequence shown here is derived from an EMBL/GenBank/DDBJ whole genome shotgun (WGS) entry which is preliminary data.</text>
</comment>
<dbReference type="OrthoDB" id="1835815at2759"/>
<accession>A0A5A7PX02</accession>
<organism evidence="1 2">
    <name type="scientific">Striga asiatica</name>
    <name type="common">Asiatic witchweed</name>
    <name type="synonym">Buchnera asiatica</name>
    <dbReference type="NCBI Taxonomy" id="4170"/>
    <lineage>
        <taxon>Eukaryota</taxon>
        <taxon>Viridiplantae</taxon>
        <taxon>Streptophyta</taxon>
        <taxon>Embryophyta</taxon>
        <taxon>Tracheophyta</taxon>
        <taxon>Spermatophyta</taxon>
        <taxon>Magnoliopsida</taxon>
        <taxon>eudicotyledons</taxon>
        <taxon>Gunneridae</taxon>
        <taxon>Pentapetalae</taxon>
        <taxon>asterids</taxon>
        <taxon>lamiids</taxon>
        <taxon>Lamiales</taxon>
        <taxon>Orobanchaceae</taxon>
        <taxon>Buchnereae</taxon>
        <taxon>Striga</taxon>
    </lineage>
</organism>
<dbReference type="Proteomes" id="UP000325081">
    <property type="component" value="Unassembled WGS sequence"/>
</dbReference>
<evidence type="ECO:0000313" key="2">
    <source>
        <dbReference type="Proteomes" id="UP000325081"/>
    </source>
</evidence>
<keyword evidence="2" id="KW-1185">Reference proteome</keyword>
<name>A0A5A7PX02_STRAF</name>
<dbReference type="EMBL" id="BKCP01005350">
    <property type="protein sequence ID" value="GER37370.1"/>
    <property type="molecule type" value="Genomic_DNA"/>
</dbReference>
<proteinExistence type="predicted"/>
<sequence>MIFGKRESNKVSEQQVFILWSIAQGKPVSMLQYLKNALFDTRHDTRRGPNLGHIVTCIAKYFKVQIDEPALESEFITERDLSSAGFIYDGFHIRPVHERKSYKNYLEDLQKRGPASEPSHTAVGPSGAALPLVHRPNVKTVIDKPGTGKVPLGIKLGLESRFVNLDLEILCYARNNVSQVRATPGIMSDIKKGVLEVLEHGHGFPLSDGPQNKYLLLAYLV</sequence>
<evidence type="ECO:0000313" key="1">
    <source>
        <dbReference type="EMBL" id="GER37370.1"/>
    </source>
</evidence>
<dbReference type="AlphaFoldDB" id="A0A5A7PX02"/>
<protein>
    <submittedName>
        <fullName evidence="1">ABC-type multidrug transport system</fullName>
    </submittedName>
</protein>
<gene>
    <name evidence="1" type="ORF">STAS_13778</name>
</gene>
<reference evidence="2" key="1">
    <citation type="journal article" date="2019" name="Curr. Biol.">
        <title>Genome Sequence of Striga asiatica Provides Insight into the Evolution of Plant Parasitism.</title>
        <authorList>
            <person name="Yoshida S."/>
            <person name="Kim S."/>
            <person name="Wafula E.K."/>
            <person name="Tanskanen J."/>
            <person name="Kim Y.M."/>
            <person name="Honaas L."/>
            <person name="Yang Z."/>
            <person name="Spallek T."/>
            <person name="Conn C.E."/>
            <person name="Ichihashi Y."/>
            <person name="Cheong K."/>
            <person name="Cui S."/>
            <person name="Der J.P."/>
            <person name="Gundlach H."/>
            <person name="Jiao Y."/>
            <person name="Hori C."/>
            <person name="Ishida J.K."/>
            <person name="Kasahara H."/>
            <person name="Kiba T."/>
            <person name="Kim M.S."/>
            <person name="Koo N."/>
            <person name="Laohavisit A."/>
            <person name="Lee Y.H."/>
            <person name="Lumba S."/>
            <person name="McCourt P."/>
            <person name="Mortimer J.C."/>
            <person name="Mutuku J.M."/>
            <person name="Nomura T."/>
            <person name="Sasaki-Sekimoto Y."/>
            <person name="Seto Y."/>
            <person name="Wang Y."/>
            <person name="Wakatake T."/>
            <person name="Sakakibara H."/>
            <person name="Demura T."/>
            <person name="Yamaguchi S."/>
            <person name="Yoneyama K."/>
            <person name="Manabe R.I."/>
            <person name="Nelson D.C."/>
            <person name="Schulman A.H."/>
            <person name="Timko M.P."/>
            <person name="dePamphilis C.W."/>
            <person name="Choi D."/>
            <person name="Shirasu K."/>
        </authorList>
    </citation>
    <scope>NUCLEOTIDE SEQUENCE [LARGE SCALE GENOMIC DNA]</scope>
    <source>
        <strain evidence="2">cv. UVA1</strain>
    </source>
</reference>